<protein>
    <submittedName>
        <fullName evidence="1">Uncharacterized protein</fullName>
    </submittedName>
</protein>
<sequence length="125" mass="13471">MASVSTGASAPLCSIYSIHRGYNLHSSAIISPVSNSTRDPTVLLQVRVSTPKTTLVREIAERKEGGGIPLAATICKTPEPVFWLFAMSDFWSRIASALMETKACRLCIMPLVHSCDSAAPVDYVT</sequence>
<dbReference type="EMBL" id="CH445325">
    <property type="protein sequence ID" value="EAT92202.1"/>
    <property type="molecule type" value="Genomic_DNA"/>
</dbReference>
<dbReference type="GeneID" id="5967999"/>
<name>Q0V5K7_PHANO</name>
<accession>Q0V5K7</accession>
<reference evidence="2" key="1">
    <citation type="journal article" date="2007" name="Plant Cell">
        <title>Dothideomycete-plant interactions illuminated by genome sequencing and EST analysis of the wheat pathogen Stagonospora nodorum.</title>
        <authorList>
            <person name="Hane J.K."/>
            <person name="Lowe R.G."/>
            <person name="Solomon P.S."/>
            <person name="Tan K.C."/>
            <person name="Schoch C.L."/>
            <person name="Spatafora J.W."/>
            <person name="Crous P.W."/>
            <person name="Kodira C."/>
            <person name="Birren B.W."/>
            <person name="Galagan J.E."/>
            <person name="Torriani S.F."/>
            <person name="McDonald B.A."/>
            <person name="Oliver R.P."/>
        </authorList>
    </citation>
    <scope>NUCLEOTIDE SEQUENCE [LARGE SCALE GENOMIC DNA]</scope>
    <source>
        <strain evidence="2">SN15 / ATCC MYA-4574 / FGSC 10173</strain>
    </source>
</reference>
<dbReference type="RefSeq" id="XP_001791384.1">
    <property type="nucleotide sequence ID" value="XM_001791332.1"/>
</dbReference>
<dbReference type="AlphaFoldDB" id="Q0V5K7"/>
<proteinExistence type="predicted"/>
<dbReference type="KEGG" id="pno:SNOG_00707"/>
<dbReference type="InParanoid" id="Q0V5K7"/>
<gene>
    <name evidence="1" type="ORF">SNOG_00707</name>
</gene>
<organism evidence="1 2">
    <name type="scientific">Phaeosphaeria nodorum (strain SN15 / ATCC MYA-4574 / FGSC 10173)</name>
    <name type="common">Glume blotch fungus</name>
    <name type="synonym">Parastagonospora nodorum</name>
    <dbReference type="NCBI Taxonomy" id="321614"/>
    <lineage>
        <taxon>Eukaryota</taxon>
        <taxon>Fungi</taxon>
        <taxon>Dikarya</taxon>
        <taxon>Ascomycota</taxon>
        <taxon>Pezizomycotina</taxon>
        <taxon>Dothideomycetes</taxon>
        <taxon>Pleosporomycetidae</taxon>
        <taxon>Pleosporales</taxon>
        <taxon>Pleosporineae</taxon>
        <taxon>Phaeosphaeriaceae</taxon>
        <taxon>Parastagonospora</taxon>
    </lineage>
</organism>
<dbReference type="Proteomes" id="UP000001055">
    <property type="component" value="Unassembled WGS sequence"/>
</dbReference>
<evidence type="ECO:0000313" key="2">
    <source>
        <dbReference type="Proteomes" id="UP000001055"/>
    </source>
</evidence>
<evidence type="ECO:0000313" key="1">
    <source>
        <dbReference type="EMBL" id="EAT92202.1"/>
    </source>
</evidence>